<evidence type="ECO:0000256" key="3">
    <source>
        <dbReference type="ARBA" id="ARBA00022801"/>
    </source>
</evidence>
<evidence type="ECO:0000259" key="5">
    <source>
        <dbReference type="SMART" id="SM00849"/>
    </source>
</evidence>
<name>A0A0T5YUW2_9GAMM</name>
<dbReference type="PANTHER" id="PTHR46233">
    <property type="entry name" value="HYDROXYACYLGLUTATHIONE HYDROLASE GLOC"/>
    <property type="match status" value="1"/>
</dbReference>
<dbReference type="Gene3D" id="3.60.15.10">
    <property type="entry name" value="Ribonuclease Z/Hydroxyacylglutathione hydrolase-like"/>
    <property type="match status" value="1"/>
</dbReference>
<comment type="cofactor">
    <cofactor evidence="1">
        <name>Zn(2+)</name>
        <dbReference type="ChEBI" id="CHEBI:29105"/>
    </cofactor>
</comment>
<keyword evidence="4" id="KW-0862">Zinc</keyword>
<keyword evidence="3 6" id="KW-0378">Hydrolase</keyword>
<evidence type="ECO:0000313" key="8">
    <source>
        <dbReference type="Proteomes" id="UP000051276"/>
    </source>
</evidence>
<sequence length="210" mass="23573">MRYQIIPVTSFQQNCSLLWCERSRKCAIVDPGGEIDKIIAAIESQELIPERILITHGHIDHAGGAAALAKALGVVIEGPHQEDRFWLENMPQQAEIFGFPQVETFTPERWLEQGDSVTVGDEQLEVIHTPGHTPGHLTFYHAPSKLALVGDVIFQGSIGRTDFPRSDYATLIRSIRERLWPLGDDCRFVPGHGPESTFGEERLHNPFLRD</sequence>
<dbReference type="SMART" id="SM00849">
    <property type="entry name" value="Lactamase_B"/>
    <property type="match status" value="1"/>
</dbReference>
<dbReference type="OrthoDB" id="9802991at2"/>
<dbReference type="SUPFAM" id="SSF56281">
    <property type="entry name" value="Metallo-hydrolase/oxidoreductase"/>
    <property type="match status" value="1"/>
</dbReference>
<dbReference type="STRING" id="54398.Ga0074115_10475"/>
<dbReference type="PANTHER" id="PTHR46233:SF3">
    <property type="entry name" value="HYDROXYACYLGLUTATHIONE HYDROLASE GLOC"/>
    <property type="match status" value="1"/>
</dbReference>
<reference evidence="8 9" key="1">
    <citation type="submission" date="2015-11" db="EMBL/GenBank/DDBJ databases">
        <title>The genome of Candidatus Endoriftia persephone in Ridgeia piscesae and population structure of the North Eastern Pacific vestimentiferan symbionts.</title>
        <authorList>
            <person name="Perez M."/>
            <person name="Juniper K.S."/>
        </authorList>
    </citation>
    <scope>NUCLEOTIDE SEQUENCE [LARGE SCALE GENOMIC DNA]</scope>
    <source>
        <strain evidence="7">Ind10</strain>
        <strain evidence="6">Ind11</strain>
    </source>
</reference>
<dbReference type="EMBL" id="LMXI01000163">
    <property type="protein sequence ID" value="KRT59345.1"/>
    <property type="molecule type" value="Genomic_DNA"/>
</dbReference>
<dbReference type="GO" id="GO:0016787">
    <property type="term" value="F:hydrolase activity"/>
    <property type="evidence" value="ECO:0007669"/>
    <property type="project" value="UniProtKB-KW"/>
</dbReference>
<dbReference type="Proteomes" id="UP000051276">
    <property type="component" value="Unassembled WGS sequence"/>
</dbReference>
<dbReference type="GO" id="GO:0046872">
    <property type="term" value="F:metal ion binding"/>
    <property type="evidence" value="ECO:0007669"/>
    <property type="project" value="UniProtKB-KW"/>
</dbReference>
<protein>
    <submittedName>
        <fullName evidence="6">Glyoxylase or a related metal-dependent hydrolase, beta-lactamase superfamily II</fullName>
    </submittedName>
    <submittedName>
        <fullName evidence="7">Glyoxylase, beta-lactamase superfamily II</fullName>
    </submittedName>
</protein>
<dbReference type="InterPro" id="IPR036866">
    <property type="entry name" value="RibonucZ/Hydroxyglut_hydro"/>
</dbReference>
<evidence type="ECO:0000313" key="9">
    <source>
        <dbReference type="Proteomes" id="UP000051634"/>
    </source>
</evidence>
<keyword evidence="9" id="KW-1185">Reference proteome</keyword>
<dbReference type="InterPro" id="IPR051453">
    <property type="entry name" value="MBL_Glyoxalase_II"/>
</dbReference>
<dbReference type="CDD" id="cd07737">
    <property type="entry name" value="YcbL-like_MBL-fold"/>
    <property type="match status" value="1"/>
</dbReference>
<comment type="caution">
    <text evidence="6">The sequence shown here is derived from an EMBL/GenBank/DDBJ whole genome shotgun (WGS) entry which is preliminary data.</text>
</comment>
<proteinExistence type="predicted"/>
<evidence type="ECO:0000256" key="1">
    <source>
        <dbReference type="ARBA" id="ARBA00001947"/>
    </source>
</evidence>
<dbReference type="EMBL" id="LDXT01000092">
    <property type="protein sequence ID" value="KRT54314.1"/>
    <property type="molecule type" value="Genomic_DNA"/>
</dbReference>
<evidence type="ECO:0000313" key="7">
    <source>
        <dbReference type="EMBL" id="KRT59345.1"/>
    </source>
</evidence>
<evidence type="ECO:0000256" key="4">
    <source>
        <dbReference type="ARBA" id="ARBA00022833"/>
    </source>
</evidence>
<dbReference type="RefSeq" id="WP_057955345.1">
    <property type="nucleotide sequence ID" value="NZ_KQ556877.1"/>
</dbReference>
<dbReference type="AlphaFoldDB" id="A0A0T5YUW2"/>
<evidence type="ECO:0000313" key="6">
    <source>
        <dbReference type="EMBL" id="KRT54314.1"/>
    </source>
</evidence>
<keyword evidence="2" id="KW-0479">Metal-binding</keyword>
<dbReference type="InterPro" id="IPR001279">
    <property type="entry name" value="Metallo-B-lactamas"/>
</dbReference>
<feature type="domain" description="Metallo-beta-lactamase" evidence="5">
    <location>
        <begin position="12"/>
        <end position="192"/>
    </location>
</feature>
<evidence type="ECO:0000256" key="2">
    <source>
        <dbReference type="ARBA" id="ARBA00022723"/>
    </source>
</evidence>
<accession>A0A0T5YUW2</accession>
<gene>
    <name evidence="6" type="ORF">Ga0074115_10475</name>
    <name evidence="7" type="ORF">Ga0076813_15314</name>
</gene>
<organism evidence="6 9">
    <name type="scientific">endosymbiont of Ridgeia piscesae</name>
    <dbReference type="NCBI Taxonomy" id="54398"/>
    <lineage>
        <taxon>Bacteria</taxon>
        <taxon>Pseudomonadati</taxon>
        <taxon>Pseudomonadota</taxon>
        <taxon>Gammaproteobacteria</taxon>
        <taxon>sulfur-oxidizing symbionts</taxon>
    </lineage>
</organism>
<dbReference type="Pfam" id="PF00753">
    <property type="entry name" value="Lactamase_B"/>
    <property type="match status" value="1"/>
</dbReference>
<dbReference type="PATRIC" id="fig|54398.3.peg.937"/>
<dbReference type="Proteomes" id="UP000051634">
    <property type="component" value="Unassembled WGS sequence"/>
</dbReference>